<dbReference type="InterPro" id="IPR020904">
    <property type="entry name" value="Sc_DH/Rdtase_CS"/>
</dbReference>
<dbReference type="SUPFAM" id="SSF51735">
    <property type="entry name" value="NAD(P)-binding Rossmann-fold domains"/>
    <property type="match status" value="1"/>
</dbReference>
<evidence type="ECO:0000256" key="3">
    <source>
        <dbReference type="RuleBase" id="RU000363"/>
    </source>
</evidence>
<reference evidence="5 6" key="1">
    <citation type="journal article" date="2021" name="Arch. Microbiol.">
        <title>Cellulosimicrobium fucosivorans sp. nov., isolated from San Elijo Lagoon, contains a fucose metabolic pathway linked to carotenoid production.</title>
        <authorList>
            <person name="Aviles F.A."/>
            <person name="Kyndt J.A."/>
        </authorList>
    </citation>
    <scope>NUCLEOTIDE SEQUENCE [LARGE SCALE GENOMIC DNA]</scope>
    <source>
        <strain evidence="5 6">SE3</strain>
    </source>
</reference>
<evidence type="ECO:0000313" key="5">
    <source>
        <dbReference type="EMBL" id="NDO88257.1"/>
    </source>
</evidence>
<sequence>MTYPADRPATWFVTGTSRGLGLELVRQLLDRGENVAATTRSTERLVGALAGTDTSRLLALPVDLADEAQVTQAVAAATDRFGGIDVVVNNAGYGFLAAVEEVSDAEARAMFDVQVFGVWNVLRAVLPGLRARRSGHVINVSSVLGLHSFPGWSLYTAGKFAVEAITEALAGEVAEHGISVTSVEPGYMRTDFLRPVSVGLPAATTDAYPAVRTLVAQHLDEIPGTQLGDPAKAAAAIIAVATTGEAPLHQLLGSDSLALAEGKIRSLADDLEASRALAVTTDVQAAEVV</sequence>
<dbReference type="Gene3D" id="3.40.50.720">
    <property type="entry name" value="NAD(P)-binding Rossmann-like Domain"/>
    <property type="match status" value="1"/>
</dbReference>
<dbReference type="InterPro" id="IPR057326">
    <property type="entry name" value="KR_dom"/>
</dbReference>
<proteinExistence type="inferred from homology"/>
<dbReference type="PROSITE" id="PS00061">
    <property type="entry name" value="ADH_SHORT"/>
    <property type="match status" value="1"/>
</dbReference>
<dbReference type="Proteomes" id="UP000471672">
    <property type="component" value="Unassembled WGS sequence"/>
</dbReference>
<dbReference type="EMBL" id="JAAFAN010000004">
    <property type="protein sequence ID" value="NDO88257.1"/>
    <property type="molecule type" value="Genomic_DNA"/>
</dbReference>
<dbReference type="InterPro" id="IPR036291">
    <property type="entry name" value="NAD(P)-bd_dom_sf"/>
</dbReference>
<comment type="similarity">
    <text evidence="1 3">Belongs to the short-chain dehydrogenases/reductases (SDR) family.</text>
</comment>
<evidence type="ECO:0000256" key="2">
    <source>
        <dbReference type="ARBA" id="ARBA00023002"/>
    </source>
</evidence>
<feature type="domain" description="Ketoreductase" evidence="4">
    <location>
        <begin position="9"/>
        <end position="186"/>
    </location>
</feature>
<dbReference type="PRINTS" id="PR00081">
    <property type="entry name" value="GDHRDH"/>
</dbReference>
<dbReference type="SMART" id="SM00822">
    <property type="entry name" value="PKS_KR"/>
    <property type="match status" value="1"/>
</dbReference>
<dbReference type="InterPro" id="IPR002347">
    <property type="entry name" value="SDR_fam"/>
</dbReference>
<evidence type="ECO:0000256" key="1">
    <source>
        <dbReference type="ARBA" id="ARBA00006484"/>
    </source>
</evidence>
<evidence type="ECO:0000313" key="6">
    <source>
        <dbReference type="Proteomes" id="UP000471672"/>
    </source>
</evidence>
<protein>
    <submittedName>
        <fullName evidence="5">SDR family NAD(P)-dependent oxidoreductase</fullName>
    </submittedName>
</protein>
<dbReference type="InterPro" id="IPR051911">
    <property type="entry name" value="SDR_oxidoreductase"/>
</dbReference>
<gene>
    <name evidence="5" type="ORF">GYH36_02020</name>
</gene>
<accession>A0ABX0B614</accession>
<evidence type="ECO:0000259" key="4">
    <source>
        <dbReference type="SMART" id="SM00822"/>
    </source>
</evidence>
<keyword evidence="2" id="KW-0560">Oxidoreductase</keyword>
<dbReference type="PANTHER" id="PTHR43976:SF16">
    <property type="entry name" value="SHORT-CHAIN DEHYDROGENASE_REDUCTASE FAMILY PROTEIN"/>
    <property type="match status" value="1"/>
</dbReference>
<dbReference type="PANTHER" id="PTHR43976">
    <property type="entry name" value="SHORT CHAIN DEHYDROGENASE"/>
    <property type="match status" value="1"/>
</dbReference>
<dbReference type="Pfam" id="PF00106">
    <property type="entry name" value="adh_short"/>
    <property type="match status" value="1"/>
</dbReference>
<dbReference type="PRINTS" id="PR00080">
    <property type="entry name" value="SDRFAMILY"/>
</dbReference>
<organism evidence="5 6">
    <name type="scientific">Cellulosimicrobium composti</name>
    <dbReference type="NCBI Taxonomy" id="2672572"/>
    <lineage>
        <taxon>Bacteria</taxon>
        <taxon>Bacillati</taxon>
        <taxon>Actinomycetota</taxon>
        <taxon>Actinomycetes</taxon>
        <taxon>Micrococcales</taxon>
        <taxon>Promicromonosporaceae</taxon>
        <taxon>Cellulosimicrobium</taxon>
    </lineage>
</organism>
<keyword evidence="6" id="KW-1185">Reference proteome</keyword>
<comment type="caution">
    <text evidence="5">The sequence shown here is derived from an EMBL/GenBank/DDBJ whole genome shotgun (WGS) entry which is preliminary data.</text>
</comment>
<dbReference type="RefSeq" id="WP_162288953.1">
    <property type="nucleotide sequence ID" value="NZ_JAAFAN010000004.1"/>
</dbReference>
<name>A0ABX0B614_9MICO</name>